<accession>A0AC60W0V3</accession>
<organism evidence="1 2">
    <name type="scientific">Candidatus Nitrosomaritimum aestuariumsis</name>
    <dbReference type="NCBI Taxonomy" id="3342354"/>
    <lineage>
        <taxon>Archaea</taxon>
        <taxon>Nitrososphaerota</taxon>
        <taxon>Nitrososphaeria</taxon>
        <taxon>Nitrosopumilales</taxon>
        <taxon>Nitrosopumilaceae</taxon>
        <taxon>Candidatus Nitrosomaritimum</taxon>
    </lineage>
</organism>
<comment type="caution">
    <text evidence="1">The sequence shown here is derived from an EMBL/GenBank/DDBJ whole genome shotgun (WGS) entry which is preliminary data.</text>
</comment>
<keyword evidence="1" id="KW-0489">Methyltransferase</keyword>
<protein>
    <submittedName>
        <fullName evidence="1">Class I SAM-dependent methyltransferase</fullName>
    </submittedName>
</protein>
<dbReference type="Proteomes" id="UP000559653">
    <property type="component" value="Unassembled WGS sequence"/>
</dbReference>
<keyword evidence="1" id="KW-0808">Transferase</keyword>
<sequence length="263" mass="30950">MEVRNETIIDGVNNHFSEIASKYRNLRKTDLEPILHIRNQLDKKSGISIADVGCGDGRYSLELLKSLGDECYLHCIDSNEDMLQYLKEYLKENNVMNFCVRPGSANKMPLENESMDSIVTFNAIHHFDVQRFLEEAFGCLKENGSMFIYTRLRNQNSRNIWGENFPLFAEIENRLFEFDELKHHIQNTDLKIENTTVFGYHRTSSLTNLEEKARNKHYSTFSLYSDDTFEESLEEFKQNIMENFDDLEKIQWQDENILLEISK</sequence>
<proteinExistence type="predicted"/>
<evidence type="ECO:0000313" key="1">
    <source>
        <dbReference type="EMBL" id="MBA4453245.1"/>
    </source>
</evidence>
<name>A0AC60W0V3_9ARCH</name>
<evidence type="ECO:0000313" key="2">
    <source>
        <dbReference type="Proteomes" id="UP000559653"/>
    </source>
</evidence>
<gene>
    <name evidence="1" type="ORF">H2B03_08820</name>
</gene>
<dbReference type="EMBL" id="JACEMZ010000096">
    <property type="protein sequence ID" value="MBA4453245.1"/>
    <property type="molecule type" value="Genomic_DNA"/>
</dbReference>
<reference evidence="1 2" key="1">
    <citation type="journal article" date="2020" name="Appl. Environ. Microbiol.">
        <title>Genomic Characteristics of a Novel Species of Ammonia-Oxidizing Archaea from the Jiulong River Estuary.</title>
        <authorList>
            <person name="Zou D."/>
            <person name="Wan R."/>
            <person name="Han L."/>
            <person name="Xu M.N."/>
            <person name="Liu Y."/>
            <person name="Liu H."/>
            <person name="Kao S.J."/>
            <person name="Li M."/>
        </authorList>
    </citation>
    <scope>NUCLEOTIDE SEQUENCE [LARGE SCALE GENOMIC DNA]</scope>
    <source>
        <strain evidence="1">W1bin1</strain>
    </source>
</reference>